<keyword evidence="2" id="KW-0812">Transmembrane</keyword>
<dbReference type="EMBL" id="KV440978">
    <property type="protein sequence ID" value="OAD74824.1"/>
    <property type="molecule type" value="Genomic_DNA"/>
</dbReference>
<name>A0A167N2Q8_PHYB8</name>
<dbReference type="STRING" id="763407.A0A167N2Q8"/>
<dbReference type="InParanoid" id="A0A167N2Q8"/>
<evidence type="ECO:0000256" key="1">
    <source>
        <dbReference type="SAM" id="MobiDB-lite"/>
    </source>
</evidence>
<evidence type="ECO:0000256" key="2">
    <source>
        <dbReference type="SAM" id="Phobius"/>
    </source>
</evidence>
<accession>A0A167N2Q8</accession>
<gene>
    <name evidence="3" type="ORF">PHYBLDRAFT_61127</name>
</gene>
<evidence type="ECO:0000313" key="3">
    <source>
        <dbReference type="EMBL" id="OAD74824.1"/>
    </source>
</evidence>
<dbReference type="Proteomes" id="UP000077315">
    <property type="component" value="Unassembled WGS sequence"/>
</dbReference>
<dbReference type="VEuPathDB" id="FungiDB:PHYBLDRAFT_61127"/>
<feature type="transmembrane region" description="Helical" evidence="2">
    <location>
        <begin position="207"/>
        <end position="238"/>
    </location>
</feature>
<protein>
    <recommendedName>
        <fullName evidence="5">Retrotransposon gag domain-containing protein</fullName>
    </recommendedName>
</protein>
<reference evidence="4" key="1">
    <citation type="submission" date="2015-06" db="EMBL/GenBank/DDBJ databases">
        <title>Expansion of signal transduction pathways in fungi by whole-genome duplication.</title>
        <authorList>
            <consortium name="DOE Joint Genome Institute"/>
            <person name="Corrochano L.M."/>
            <person name="Kuo A."/>
            <person name="Marcet-Houben M."/>
            <person name="Polaino S."/>
            <person name="Salamov A."/>
            <person name="Villalobos J.M."/>
            <person name="Alvarez M.I."/>
            <person name="Avalos J."/>
            <person name="Benito E.P."/>
            <person name="Benoit I."/>
            <person name="Burger G."/>
            <person name="Camino L.P."/>
            <person name="Canovas D."/>
            <person name="Cerda-Olmedo E."/>
            <person name="Cheng J.-F."/>
            <person name="Dominguez A."/>
            <person name="Elias M."/>
            <person name="Eslava A.P."/>
            <person name="Glaser F."/>
            <person name="Grimwood J."/>
            <person name="Gutierrez G."/>
            <person name="Heitman J."/>
            <person name="Henrissat B."/>
            <person name="Iturriaga E.A."/>
            <person name="Lang B.F."/>
            <person name="Lavin J.L."/>
            <person name="Lee S."/>
            <person name="Li W."/>
            <person name="Lindquist E."/>
            <person name="Lopez-Garcia S."/>
            <person name="Luque E.M."/>
            <person name="Marcos A.T."/>
            <person name="Martin J."/>
            <person name="McCluskey K."/>
            <person name="Medina H.R."/>
            <person name="Miralles-Duran A."/>
            <person name="Miyazaki A."/>
            <person name="Munoz-Torres E."/>
            <person name="Oguiza J.A."/>
            <person name="Ohm R."/>
            <person name="Olmedo M."/>
            <person name="Orejas M."/>
            <person name="Ortiz-Castellanos L."/>
            <person name="Pisabarro A.G."/>
            <person name="Rodriguez-Romero J."/>
            <person name="Ruiz-Herrera J."/>
            <person name="Ruiz-Vazquez R."/>
            <person name="Sanz C."/>
            <person name="Schackwitz W."/>
            <person name="Schmutz J."/>
            <person name="Shahriari M."/>
            <person name="Shelest E."/>
            <person name="Silva-Franco F."/>
            <person name="Soanes D."/>
            <person name="Syed K."/>
            <person name="Tagua V.G."/>
            <person name="Talbot N.J."/>
            <person name="Thon M."/>
            <person name="De vries R.P."/>
            <person name="Wiebenga A."/>
            <person name="Yadav J.S."/>
            <person name="Braun E.L."/>
            <person name="Baker S."/>
            <person name="Garre V."/>
            <person name="Horwitz B."/>
            <person name="Torres-Martinez S."/>
            <person name="Idnurm A."/>
            <person name="Herrera-Estrella A."/>
            <person name="Gabaldon T."/>
            <person name="Grigoriev I.V."/>
        </authorList>
    </citation>
    <scope>NUCLEOTIDE SEQUENCE [LARGE SCALE GENOMIC DNA]</scope>
    <source>
        <strain evidence="4">NRRL 1555(-)</strain>
    </source>
</reference>
<proteinExistence type="predicted"/>
<dbReference type="GeneID" id="29001660"/>
<dbReference type="RefSeq" id="XP_018292864.1">
    <property type="nucleotide sequence ID" value="XM_018440754.1"/>
</dbReference>
<keyword evidence="2" id="KW-1133">Transmembrane helix</keyword>
<feature type="transmembrane region" description="Helical" evidence="2">
    <location>
        <begin position="168"/>
        <end position="201"/>
    </location>
</feature>
<dbReference type="AlphaFoldDB" id="A0A167N2Q8"/>
<keyword evidence="4" id="KW-1185">Reference proteome</keyword>
<dbReference type="OrthoDB" id="2285313at2759"/>
<evidence type="ECO:0008006" key="5">
    <source>
        <dbReference type="Google" id="ProtNLM"/>
    </source>
</evidence>
<feature type="region of interest" description="Disordered" evidence="1">
    <location>
        <begin position="377"/>
        <end position="411"/>
    </location>
</feature>
<organism evidence="3 4">
    <name type="scientific">Phycomyces blakesleeanus (strain ATCC 8743b / DSM 1359 / FGSC 10004 / NBRC 33097 / NRRL 1555)</name>
    <dbReference type="NCBI Taxonomy" id="763407"/>
    <lineage>
        <taxon>Eukaryota</taxon>
        <taxon>Fungi</taxon>
        <taxon>Fungi incertae sedis</taxon>
        <taxon>Mucoromycota</taxon>
        <taxon>Mucoromycotina</taxon>
        <taxon>Mucoromycetes</taxon>
        <taxon>Mucorales</taxon>
        <taxon>Phycomycetaceae</taxon>
        <taxon>Phycomyces</taxon>
    </lineage>
</organism>
<evidence type="ECO:0000313" key="4">
    <source>
        <dbReference type="Proteomes" id="UP000077315"/>
    </source>
</evidence>
<keyword evidence="2" id="KW-0472">Membrane</keyword>
<sequence>MLPSSYPAPMGERKLYNISKYLSAPEIFFGGPSSESLYWLLHMDRLKKDAGMTNKEAILVVATHFYGMAAKWWAICEAKVTTWEVFSEEFKKQFASRQIEDVRWTEIDKTRQGAGQSIGEVTIHLQELFGLVALANEAQKIQILLETLHPEIAYEVEKSGLSRSWDELVHLALAVLVLALAVLVLASVVLVLVVLVILVVLMGSLVLVFVGLVFVVLVLCLVFVVLVLCLVWLALLVLKLIVVSMFEQEQRFRKRPRASVSFADAHNQPKVSVSEDTAVNMVETAPVYAAKHARVVDPSLSKGLYTHVIFLEKKEKQSADEKYGKAVNKTVLLHTLSNTLPPLQQHLYAQGQLNTFPTNDTYMTLAPDLSPPVSSFPLAPKPHRLRPSPRELPVHISHNTAKGGPIQYTKS</sequence>